<dbReference type="GO" id="GO:0036503">
    <property type="term" value="P:ERAD pathway"/>
    <property type="evidence" value="ECO:0007669"/>
    <property type="project" value="TreeGrafter"/>
</dbReference>
<organism evidence="3 4">
    <name type="scientific">Dictyobacter vulcani</name>
    <dbReference type="NCBI Taxonomy" id="2607529"/>
    <lineage>
        <taxon>Bacteria</taxon>
        <taxon>Bacillati</taxon>
        <taxon>Chloroflexota</taxon>
        <taxon>Ktedonobacteria</taxon>
        <taxon>Ktedonobacterales</taxon>
        <taxon>Dictyobacteraceae</taxon>
        <taxon>Dictyobacter</taxon>
    </lineage>
</organism>
<dbReference type="GO" id="GO:0051087">
    <property type="term" value="F:protein-folding chaperone binding"/>
    <property type="evidence" value="ECO:0007669"/>
    <property type="project" value="TreeGrafter"/>
</dbReference>
<evidence type="ECO:0000256" key="1">
    <source>
        <dbReference type="ARBA" id="ARBA00023186"/>
    </source>
</evidence>
<gene>
    <name evidence="3" type="ORF">KDW_25910</name>
</gene>
<dbReference type="PRINTS" id="PR00625">
    <property type="entry name" value="JDOMAIN"/>
</dbReference>
<evidence type="ECO:0000313" key="4">
    <source>
        <dbReference type="Proteomes" id="UP000326912"/>
    </source>
</evidence>
<dbReference type="SUPFAM" id="SSF46565">
    <property type="entry name" value="Chaperone J-domain"/>
    <property type="match status" value="1"/>
</dbReference>
<dbReference type="PROSITE" id="PS50076">
    <property type="entry name" value="DNAJ_2"/>
    <property type="match status" value="1"/>
</dbReference>
<dbReference type="PANTHER" id="PTHR44360:SF1">
    <property type="entry name" value="DNAJ HOMOLOG SUBFAMILY B MEMBER 9"/>
    <property type="match status" value="1"/>
</dbReference>
<accession>A0A5J4KQM7</accession>
<dbReference type="PANTHER" id="PTHR44360">
    <property type="entry name" value="DNAJ HOMOLOG SUBFAMILY B MEMBER 9"/>
    <property type="match status" value="1"/>
</dbReference>
<dbReference type="AlphaFoldDB" id="A0A5J4KQM7"/>
<name>A0A5J4KQM7_9CHLR</name>
<dbReference type="InterPro" id="IPR036869">
    <property type="entry name" value="J_dom_sf"/>
</dbReference>
<keyword evidence="1" id="KW-0143">Chaperone</keyword>
<dbReference type="Proteomes" id="UP000326912">
    <property type="component" value="Unassembled WGS sequence"/>
</dbReference>
<dbReference type="EMBL" id="BKZW01000001">
    <property type="protein sequence ID" value="GER88429.1"/>
    <property type="molecule type" value="Genomic_DNA"/>
</dbReference>
<dbReference type="SMART" id="SM00271">
    <property type="entry name" value="DnaJ"/>
    <property type="match status" value="1"/>
</dbReference>
<feature type="domain" description="J" evidence="2">
    <location>
        <begin position="6"/>
        <end position="69"/>
    </location>
</feature>
<dbReference type="InterPro" id="IPR001623">
    <property type="entry name" value="DnaJ_domain"/>
</dbReference>
<evidence type="ECO:0000313" key="3">
    <source>
        <dbReference type="EMBL" id="GER88429.1"/>
    </source>
</evidence>
<dbReference type="GO" id="GO:0051787">
    <property type="term" value="F:misfolded protein binding"/>
    <property type="evidence" value="ECO:0007669"/>
    <property type="project" value="TreeGrafter"/>
</dbReference>
<protein>
    <recommendedName>
        <fullName evidence="2">J domain-containing protein</fullName>
    </recommendedName>
</protein>
<dbReference type="SUPFAM" id="SSF50998">
    <property type="entry name" value="Quinoprotein alcohol dehydrogenase-like"/>
    <property type="match status" value="1"/>
</dbReference>
<dbReference type="InterPro" id="IPR011047">
    <property type="entry name" value="Quinoprotein_ADH-like_sf"/>
</dbReference>
<dbReference type="CDD" id="cd06257">
    <property type="entry name" value="DnaJ"/>
    <property type="match status" value="1"/>
</dbReference>
<comment type="caution">
    <text evidence="3">The sequence shown here is derived from an EMBL/GenBank/DDBJ whole genome shotgun (WGS) entry which is preliminary data.</text>
</comment>
<sequence>MDTPENYYAILGVPADADIDTIKRAYRQLARRFHPDLAGPEGAVEMKRINRAYAVLSDAEKREQYDSILGGVVDVRRRFTRPRPQPHTPEDPEDVEFSGLHTFSTRGPLHAGVVIKTTHGVTSSLSARRNVQGLQLAAGSFDGKGTLWQVTNAEAKEITTFTSDPALTIEALRELRLSQAGSLLAGWNRLGMHMWDAYTGKLLWSYPLVERAVSNHYSLDVSLQVTSEGKRIARMALPHLAEDTHAPRFWEFVVRMLSAMRWVRPPQL</sequence>
<keyword evidence="4" id="KW-1185">Reference proteome</keyword>
<evidence type="ECO:0000259" key="2">
    <source>
        <dbReference type="PROSITE" id="PS50076"/>
    </source>
</evidence>
<dbReference type="RefSeq" id="WP_151756332.1">
    <property type="nucleotide sequence ID" value="NZ_BKZW01000001.1"/>
</dbReference>
<dbReference type="Gene3D" id="1.10.287.110">
    <property type="entry name" value="DnaJ domain"/>
    <property type="match status" value="1"/>
</dbReference>
<reference evidence="3 4" key="1">
    <citation type="submission" date="2019-10" db="EMBL/GenBank/DDBJ databases">
        <title>Dictyobacter vulcani sp. nov., within the class Ktedonobacteria, isolated from soil of volcanic Mt. Zao.</title>
        <authorList>
            <person name="Zheng Y."/>
            <person name="Wang C.M."/>
            <person name="Sakai Y."/>
            <person name="Abe K."/>
            <person name="Yokota A."/>
            <person name="Yabe S."/>
        </authorList>
    </citation>
    <scope>NUCLEOTIDE SEQUENCE [LARGE SCALE GENOMIC DNA]</scope>
    <source>
        <strain evidence="3 4">W12</strain>
    </source>
</reference>
<proteinExistence type="predicted"/>
<dbReference type="Pfam" id="PF00226">
    <property type="entry name" value="DnaJ"/>
    <property type="match status" value="1"/>
</dbReference>
<dbReference type="InterPro" id="IPR051948">
    <property type="entry name" value="Hsp70_co-chaperone_J-domain"/>
</dbReference>